<dbReference type="OrthoDB" id="9780269at2"/>
<name>A0A1I1CVB3_RUMAL</name>
<dbReference type="Gene3D" id="3.40.50.1820">
    <property type="entry name" value="alpha/beta hydrolase"/>
    <property type="match status" value="1"/>
</dbReference>
<evidence type="ECO:0000313" key="2">
    <source>
        <dbReference type="Proteomes" id="UP000182192"/>
    </source>
</evidence>
<proteinExistence type="predicted"/>
<dbReference type="RefSeq" id="WP_074959517.1">
    <property type="nucleotide sequence ID" value="NZ_FOKQ01000001.1"/>
</dbReference>
<sequence>MLKNSNDNMEIMTDRIHGVYDIPIRISIPKGDIIGTCVSVDGTDAERYFEAGFAVISFDLPGHGDSDASEYFCETNCRLDLLTVLKYADDHFPNANNRIITASEHDLTFLMDYAGEQIITAESEEIICLKLR</sequence>
<reference evidence="1 2" key="1">
    <citation type="submission" date="2016-10" db="EMBL/GenBank/DDBJ databases">
        <authorList>
            <person name="de Groot N.N."/>
        </authorList>
    </citation>
    <scope>NUCLEOTIDE SEQUENCE [LARGE SCALE GENOMIC DNA]</scope>
    <source>
        <strain evidence="1 2">AR67</strain>
    </source>
</reference>
<dbReference type="SUPFAM" id="SSF53474">
    <property type="entry name" value="alpha/beta-Hydrolases"/>
    <property type="match status" value="1"/>
</dbReference>
<evidence type="ECO:0000313" key="1">
    <source>
        <dbReference type="EMBL" id="SFB66464.1"/>
    </source>
</evidence>
<organism evidence="1 2">
    <name type="scientific">Ruminococcus albus</name>
    <dbReference type="NCBI Taxonomy" id="1264"/>
    <lineage>
        <taxon>Bacteria</taxon>
        <taxon>Bacillati</taxon>
        <taxon>Bacillota</taxon>
        <taxon>Clostridia</taxon>
        <taxon>Eubacteriales</taxon>
        <taxon>Oscillospiraceae</taxon>
        <taxon>Ruminococcus</taxon>
    </lineage>
</organism>
<protein>
    <recommendedName>
        <fullName evidence="3">Serine aminopeptidase S33 domain-containing protein</fullName>
    </recommendedName>
</protein>
<gene>
    <name evidence="1" type="ORF">SAMN02910406_00077</name>
</gene>
<evidence type="ECO:0008006" key="3">
    <source>
        <dbReference type="Google" id="ProtNLM"/>
    </source>
</evidence>
<dbReference type="EMBL" id="FOKQ01000001">
    <property type="protein sequence ID" value="SFB66464.1"/>
    <property type="molecule type" value="Genomic_DNA"/>
</dbReference>
<dbReference type="Proteomes" id="UP000182192">
    <property type="component" value="Unassembled WGS sequence"/>
</dbReference>
<dbReference type="AlphaFoldDB" id="A0A1I1CVB3"/>
<dbReference type="InterPro" id="IPR029058">
    <property type="entry name" value="AB_hydrolase_fold"/>
</dbReference>
<accession>A0A1I1CVB3</accession>